<evidence type="ECO:0008006" key="3">
    <source>
        <dbReference type="Google" id="ProtNLM"/>
    </source>
</evidence>
<proteinExistence type="predicted"/>
<comment type="caution">
    <text evidence="1">The sequence shown here is derived from an EMBL/GenBank/DDBJ whole genome shotgun (WGS) entry which is preliminary data.</text>
</comment>
<accession>A0ABP9B972</accession>
<dbReference type="Gene3D" id="2.60.120.10">
    <property type="entry name" value="Jelly Rolls"/>
    <property type="match status" value="1"/>
</dbReference>
<dbReference type="SUPFAM" id="SSF51206">
    <property type="entry name" value="cAMP-binding domain-like"/>
    <property type="match status" value="1"/>
</dbReference>
<gene>
    <name evidence="1" type="ORF">GCM10023231_18480</name>
</gene>
<name>A0ABP9B972_9SPHI</name>
<evidence type="ECO:0000313" key="1">
    <source>
        <dbReference type="EMBL" id="GAA4790883.1"/>
    </source>
</evidence>
<evidence type="ECO:0000313" key="2">
    <source>
        <dbReference type="Proteomes" id="UP001501411"/>
    </source>
</evidence>
<dbReference type="RefSeq" id="WP_345231477.1">
    <property type="nucleotide sequence ID" value="NZ_BAABIQ010000028.1"/>
</dbReference>
<dbReference type="EMBL" id="BAABIQ010000028">
    <property type="protein sequence ID" value="GAA4790883.1"/>
    <property type="molecule type" value="Genomic_DNA"/>
</dbReference>
<reference evidence="2" key="1">
    <citation type="journal article" date="2019" name="Int. J. Syst. Evol. Microbiol.">
        <title>The Global Catalogue of Microorganisms (GCM) 10K type strain sequencing project: providing services to taxonomists for standard genome sequencing and annotation.</title>
        <authorList>
            <consortium name="The Broad Institute Genomics Platform"/>
            <consortium name="The Broad Institute Genome Sequencing Center for Infectious Disease"/>
            <person name="Wu L."/>
            <person name="Ma J."/>
        </authorList>
    </citation>
    <scope>NUCLEOTIDE SEQUENCE [LARGE SCALE GENOMIC DNA]</scope>
    <source>
        <strain evidence="2">JCM 18200</strain>
    </source>
</reference>
<keyword evidence="2" id="KW-1185">Reference proteome</keyword>
<dbReference type="InterPro" id="IPR018490">
    <property type="entry name" value="cNMP-bd_dom_sf"/>
</dbReference>
<dbReference type="InterPro" id="IPR014710">
    <property type="entry name" value="RmlC-like_jellyroll"/>
</dbReference>
<dbReference type="Proteomes" id="UP001501411">
    <property type="component" value="Unassembled WGS sequence"/>
</dbReference>
<sequence length="191" mass="22621">MNRFFTYAAQYCPLTKEEKQFINAHARTRTYNRHDYYLLAGEAKNNWCFVLDGAAAGVKTNDEGEESLQWLSVKHQYFTGTKHPFSERSHGLQVQFLHPTALMELPYTYLREAQHQYPAFAELLQVLKEQKLRYFQSLTKILKLPARERLHKALDELHNWITPLQVDEVCSLLNISHPMYYNGLHKYLKQW</sequence>
<protein>
    <recommendedName>
        <fullName evidence="3">Crp/Fnr family transcriptional regulator</fullName>
    </recommendedName>
</protein>
<organism evidence="1 2">
    <name type="scientific">Olivibacter ginsenosidimutans</name>
    <dbReference type="NCBI Taxonomy" id="1176537"/>
    <lineage>
        <taxon>Bacteria</taxon>
        <taxon>Pseudomonadati</taxon>
        <taxon>Bacteroidota</taxon>
        <taxon>Sphingobacteriia</taxon>
        <taxon>Sphingobacteriales</taxon>
        <taxon>Sphingobacteriaceae</taxon>
        <taxon>Olivibacter</taxon>
    </lineage>
</organism>